<dbReference type="AlphaFoldDB" id="A0A803TT84"/>
<evidence type="ECO:0000313" key="2">
    <source>
        <dbReference type="Proteomes" id="UP000001646"/>
    </source>
</evidence>
<dbReference type="InterPro" id="IPR047853">
    <property type="entry name" value="ELA"/>
</dbReference>
<dbReference type="GO" id="GO:0031704">
    <property type="term" value="F:apelin receptor binding"/>
    <property type="evidence" value="ECO:0007669"/>
    <property type="project" value="InterPro"/>
</dbReference>
<dbReference type="GO" id="GO:0060183">
    <property type="term" value="P:apelin receptor signaling pathway"/>
    <property type="evidence" value="ECO:0007669"/>
    <property type="project" value="InterPro"/>
</dbReference>
<dbReference type="Proteomes" id="UP000001646">
    <property type="component" value="Chromosome 5"/>
</dbReference>
<dbReference type="GeneTree" id="ENSGT01140000282710"/>
<organism evidence="1 2">
    <name type="scientific">Anolis carolinensis</name>
    <name type="common">Green anole</name>
    <name type="synonym">American chameleon</name>
    <dbReference type="NCBI Taxonomy" id="28377"/>
    <lineage>
        <taxon>Eukaryota</taxon>
        <taxon>Metazoa</taxon>
        <taxon>Chordata</taxon>
        <taxon>Craniata</taxon>
        <taxon>Vertebrata</taxon>
        <taxon>Euteleostomi</taxon>
        <taxon>Lepidosauria</taxon>
        <taxon>Squamata</taxon>
        <taxon>Bifurcata</taxon>
        <taxon>Unidentata</taxon>
        <taxon>Episquamata</taxon>
        <taxon>Toxicofera</taxon>
        <taxon>Iguania</taxon>
        <taxon>Dactyloidae</taxon>
        <taxon>Anolis</taxon>
    </lineage>
</organism>
<evidence type="ECO:0000313" key="1">
    <source>
        <dbReference type="Ensembl" id="ENSACAP00000038424.1"/>
    </source>
</evidence>
<dbReference type="GO" id="GO:0007507">
    <property type="term" value="P:heart development"/>
    <property type="evidence" value="ECO:0007669"/>
    <property type="project" value="InterPro"/>
</dbReference>
<sequence>MFFQLYLFQRFLSFLPANLASRRKLHRHHCSHRRCMPLHSRVPFP</sequence>
<dbReference type="InParanoid" id="A0A803TT84"/>
<accession>A0A803TT84</accession>
<dbReference type="Ensembl" id="ENSACAT00000044508.1">
    <property type="protein sequence ID" value="ENSACAP00000038424.1"/>
    <property type="gene ID" value="ENSACAG00000038531.1"/>
</dbReference>
<protein>
    <recommendedName>
        <fullName evidence="3">Apelin receptor early endogenous ligand</fullName>
    </recommendedName>
</protein>
<name>A0A803TT84_ANOCA</name>
<proteinExistence type="predicted"/>
<reference evidence="1" key="2">
    <citation type="submission" date="2025-08" db="UniProtKB">
        <authorList>
            <consortium name="Ensembl"/>
        </authorList>
    </citation>
    <scope>IDENTIFICATION</scope>
</reference>
<dbReference type="Pfam" id="PF22050">
    <property type="entry name" value="Toddler"/>
    <property type="match status" value="1"/>
</dbReference>
<reference evidence="1" key="3">
    <citation type="submission" date="2025-09" db="UniProtKB">
        <authorList>
            <consortium name="Ensembl"/>
        </authorList>
    </citation>
    <scope>IDENTIFICATION</scope>
</reference>
<reference evidence="1 2" key="1">
    <citation type="submission" date="2009-12" db="EMBL/GenBank/DDBJ databases">
        <title>The Genome Sequence of Anolis carolinensis (Green Anole Lizard).</title>
        <authorList>
            <consortium name="The Genome Sequencing Platform"/>
            <person name="Di Palma F."/>
            <person name="Alfoldi J."/>
            <person name="Heiman D."/>
            <person name="Young S."/>
            <person name="Grabherr M."/>
            <person name="Johnson J."/>
            <person name="Lander E.S."/>
            <person name="Lindblad-Toh K."/>
        </authorList>
    </citation>
    <scope>NUCLEOTIDE SEQUENCE [LARGE SCALE GENOMIC DNA]</scope>
    <source>
        <strain evidence="1 2">JBL SC #1</strain>
    </source>
</reference>
<keyword evidence="2" id="KW-1185">Reference proteome</keyword>
<evidence type="ECO:0008006" key="3">
    <source>
        <dbReference type="Google" id="ProtNLM"/>
    </source>
</evidence>
<dbReference type="CDD" id="cd20244">
    <property type="entry name" value="Toddler"/>
    <property type="match status" value="1"/>
</dbReference>